<reference evidence="1 2" key="1">
    <citation type="journal article" date="2010" name="Nature">
        <title>The Ectocarpus genome and the independent evolution of multicellularity in brown algae.</title>
        <authorList>
            <person name="Cock J.M."/>
            <person name="Sterck L."/>
            <person name="Rouze P."/>
            <person name="Scornet D."/>
            <person name="Allen A.E."/>
            <person name="Amoutzias G."/>
            <person name="Anthouard V."/>
            <person name="Artiguenave F."/>
            <person name="Aury J.M."/>
            <person name="Badger J.H."/>
            <person name="Beszteri B."/>
            <person name="Billiau K."/>
            <person name="Bonnet E."/>
            <person name="Bothwell J.H."/>
            <person name="Bowler C."/>
            <person name="Boyen C."/>
            <person name="Brownlee C."/>
            <person name="Carrano C.J."/>
            <person name="Charrier B."/>
            <person name="Cho G.Y."/>
            <person name="Coelho S.M."/>
            <person name="Collen J."/>
            <person name="Corre E."/>
            <person name="Da Silva C."/>
            <person name="Delage L."/>
            <person name="Delaroque N."/>
            <person name="Dittami S.M."/>
            <person name="Doulbeau S."/>
            <person name="Elias M."/>
            <person name="Farnham G."/>
            <person name="Gachon C.M."/>
            <person name="Gschloessl B."/>
            <person name="Heesch S."/>
            <person name="Jabbari K."/>
            <person name="Jubin C."/>
            <person name="Kawai H."/>
            <person name="Kimura K."/>
            <person name="Kloareg B."/>
            <person name="Kupper F.C."/>
            <person name="Lang D."/>
            <person name="Le Bail A."/>
            <person name="Leblanc C."/>
            <person name="Lerouge P."/>
            <person name="Lohr M."/>
            <person name="Lopez P.J."/>
            <person name="Martens C."/>
            <person name="Maumus F."/>
            <person name="Michel G."/>
            <person name="Miranda-Saavedra D."/>
            <person name="Morales J."/>
            <person name="Moreau H."/>
            <person name="Motomura T."/>
            <person name="Nagasato C."/>
            <person name="Napoli C.A."/>
            <person name="Nelson D.R."/>
            <person name="Nyvall-Collen P."/>
            <person name="Peters A.F."/>
            <person name="Pommier C."/>
            <person name="Potin P."/>
            <person name="Poulain J."/>
            <person name="Quesneville H."/>
            <person name="Read B."/>
            <person name="Rensing S.A."/>
            <person name="Ritter A."/>
            <person name="Rousvoal S."/>
            <person name="Samanta M."/>
            <person name="Samson G."/>
            <person name="Schroeder D.C."/>
            <person name="Segurens B."/>
            <person name="Strittmatter M."/>
            <person name="Tonon T."/>
            <person name="Tregear J.W."/>
            <person name="Valentin K."/>
            <person name="von Dassow P."/>
            <person name="Yamagishi T."/>
            <person name="Van de Peer Y."/>
            <person name="Wincker P."/>
        </authorList>
    </citation>
    <scope>NUCLEOTIDE SEQUENCE [LARGE SCALE GENOMIC DNA]</scope>
    <source>
        <strain evidence="2">Ec32 / CCAP1310/4</strain>
    </source>
</reference>
<proteinExistence type="predicted"/>
<gene>
    <name evidence="1" type="ORF">Esi_0020_0136</name>
</gene>
<evidence type="ECO:0000313" key="2">
    <source>
        <dbReference type="Proteomes" id="UP000002630"/>
    </source>
</evidence>
<dbReference type="EMBL" id="FN649738">
    <property type="protein sequence ID" value="CBN74417.1"/>
    <property type="molecule type" value="Genomic_DNA"/>
</dbReference>
<accession>D8LHY6</accession>
<dbReference type="AlphaFoldDB" id="D8LHY6"/>
<dbReference type="Proteomes" id="UP000002630">
    <property type="component" value="Linkage Group LG13"/>
</dbReference>
<protein>
    <submittedName>
        <fullName evidence="1">Uncharacterized protein</fullName>
    </submittedName>
</protein>
<sequence>MFNRSIDNIEWPATLREMVFGSSFNGGDSMLAPSFTGGGSANLRSVVWPASLRDFTAPVAKLTEKLACNNSRRGYGRRRQRRQHFRRMRKMHHDACALCAGRREKRRID</sequence>
<dbReference type="EMBL" id="FN648376">
    <property type="protein sequence ID" value="CBN74417.1"/>
    <property type="molecule type" value="Genomic_DNA"/>
</dbReference>
<organism evidence="1 2">
    <name type="scientific">Ectocarpus siliculosus</name>
    <name type="common">Brown alga</name>
    <name type="synonym">Conferva siliculosa</name>
    <dbReference type="NCBI Taxonomy" id="2880"/>
    <lineage>
        <taxon>Eukaryota</taxon>
        <taxon>Sar</taxon>
        <taxon>Stramenopiles</taxon>
        <taxon>Ochrophyta</taxon>
        <taxon>PX clade</taxon>
        <taxon>Phaeophyceae</taxon>
        <taxon>Ectocarpales</taxon>
        <taxon>Ectocarpaceae</taxon>
        <taxon>Ectocarpus</taxon>
    </lineage>
</organism>
<keyword evidence="2" id="KW-1185">Reference proteome</keyword>
<evidence type="ECO:0000313" key="1">
    <source>
        <dbReference type="EMBL" id="CBN74417.1"/>
    </source>
</evidence>
<name>D8LHY6_ECTSI</name>
<dbReference type="InParanoid" id="D8LHY6"/>